<dbReference type="EMBL" id="CP097636">
    <property type="protein sequence ID" value="URI09093.1"/>
    <property type="molecule type" value="Genomic_DNA"/>
</dbReference>
<protein>
    <submittedName>
        <fullName evidence="1">DUF411 domain-containing protein</fullName>
    </submittedName>
</protein>
<dbReference type="InterPro" id="IPR007332">
    <property type="entry name" value="DUF411"/>
</dbReference>
<evidence type="ECO:0000313" key="2">
    <source>
        <dbReference type="Proteomes" id="UP001056201"/>
    </source>
</evidence>
<accession>A0ABY4SBH1</accession>
<sequence>MDRRQWLGGIAVVGAIGGFGCLPVAAAQAGTGAAGLPVVQVFKDPNCGCCTAWVQHLEKAGFTVQVSEVNDMSAVRQRLGMPAQYGGCHSATVAGYVIEGHVPAAEIRQLLATRPAALGLAVPGMPVGSPGMEMGPRVDPYAVLLISRQGAASVFARYPKKA</sequence>
<dbReference type="PROSITE" id="PS51257">
    <property type="entry name" value="PROKAR_LIPOPROTEIN"/>
    <property type="match status" value="1"/>
</dbReference>
<dbReference type="RefSeq" id="WP_250197313.1">
    <property type="nucleotide sequence ID" value="NZ_CP097636.1"/>
</dbReference>
<name>A0ABY4SBH1_AQUTE</name>
<gene>
    <name evidence="1" type="ORF">MW290_26360</name>
</gene>
<organism evidence="1 2">
    <name type="scientific">Aquincola tertiaricarbonis</name>
    <dbReference type="NCBI Taxonomy" id="391953"/>
    <lineage>
        <taxon>Bacteria</taxon>
        <taxon>Pseudomonadati</taxon>
        <taxon>Pseudomonadota</taxon>
        <taxon>Betaproteobacteria</taxon>
        <taxon>Burkholderiales</taxon>
        <taxon>Sphaerotilaceae</taxon>
        <taxon>Aquincola</taxon>
    </lineage>
</organism>
<reference evidence="1" key="1">
    <citation type="submission" date="2022-05" db="EMBL/GenBank/DDBJ databases">
        <title>An RpoN-dependent PEP-CTERM gene is involved in floc formation of an Aquincola tertiaricarbonis strain.</title>
        <authorList>
            <person name="Qiu D."/>
            <person name="Xia M."/>
        </authorList>
    </citation>
    <scope>NUCLEOTIDE SEQUENCE</scope>
    <source>
        <strain evidence="1">RN12</strain>
    </source>
</reference>
<dbReference type="InterPro" id="IPR036249">
    <property type="entry name" value="Thioredoxin-like_sf"/>
</dbReference>
<dbReference type="InterPro" id="IPR006311">
    <property type="entry name" value="TAT_signal"/>
</dbReference>
<dbReference type="PROSITE" id="PS51318">
    <property type="entry name" value="TAT"/>
    <property type="match status" value="1"/>
</dbReference>
<dbReference type="SUPFAM" id="SSF52833">
    <property type="entry name" value="Thioredoxin-like"/>
    <property type="match status" value="1"/>
</dbReference>
<proteinExistence type="predicted"/>
<evidence type="ECO:0000313" key="1">
    <source>
        <dbReference type="EMBL" id="URI09093.1"/>
    </source>
</evidence>
<dbReference type="Proteomes" id="UP001056201">
    <property type="component" value="Chromosome 2"/>
</dbReference>
<keyword evidence="2" id="KW-1185">Reference proteome</keyword>
<dbReference type="Pfam" id="PF04214">
    <property type="entry name" value="DUF411"/>
    <property type="match status" value="1"/>
</dbReference>